<sequence length="252" mass="30019">MEQYFFAGKERIFAFAEPERADYAAILFPKEDERRLKFEIERMDEDGMRHIVSRVLDRMEEARQPIETNIRVCLELLHCFQAGFKMFGEDAFQQLEKEMPMYKRVIRFEELAEARLWFEQFIAAYSSRARDIWGKTHREEIQKLILYIKSNYAIDLSLKQAAEMVNVSEGYLSHLFKKELHKSFTEYVNQIRVDKAAELLHETNWPHYKIAEQVGYENINYFGRVFKKLKGMSPKQYRAQFPKASDSSVPLE</sequence>
<dbReference type="PRINTS" id="PR00032">
    <property type="entry name" value="HTHARAC"/>
</dbReference>
<accession>A0ABR5AE16</accession>
<evidence type="ECO:0000259" key="4">
    <source>
        <dbReference type="PROSITE" id="PS01124"/>
    </source>
</evidence>
<dbReference type="InterPro" id="IPR009057">
    <property type="entry name" value="Homeodomain-like_sf"/>
</dbReference>
<dbReference type="PROSITE" id="PS01124">
    <property type="entry name" value="HTH_ARAC_FAMILY_2"/>
    <property type="match status" value="1"/>
</dbReference>
<dbReference type="SUPFAM" id="SSF46689">
    <property type="entry name" value="Homeodomain-like"/>
    <property type="match status" value="2"/>
</dbReference>
<keyword evidence="6" id="KW-1185">Reference proteome</keyword>
<dbReference type="InterPro" id="IPR018060">
    <property type="entry name" value="HTH_AraC"/>
</dbReference>
<reference evidence="5 6" key="1">
    <citation type="submission" date="2014-12" db="EMBL/GenBank/DDBJ databases">
        <title>Draft genome sequence of Paenibacillus kamchatkensis strain B-2647.</title>
        <authorList>
            <person name="Karlyshev A.V."/>
            <person name="Kudryashova E.B."/>
        </authorList>
    </citation>
    <scope>NUCLEOTIDE SEQUENCE [LARGE SCALE GENOMIC DNA]</scope>
    <source>
        <strain evidence="5 6">VKM B-2647</strain>
    </source>
</reference>
<proteinExistence type="predicted"/>
<dbReference type="EMBL" id="JXAK01000043">
    <property type="protein sequence ID" value="KIL39127.1"/>
    <property type="molecule type" value="Genomic_DNA"/>
</dbReference>
<feature type="domain" description="HTH araC/xylS-type" evidence="4">
    <location>
        <begin position="142"/>
        <end position="240"/>
    </location>
</feature>
<organism evidence="5 6">
    <name type="scientific">Gordoniibacillus kamchatkensis</name>
    <dbReference type="NCBI Taxonomy" id="1590651"/>
    <lineage>
        <taxon>Bacteria</taxon>
        <taxon>Bacillati</taxon>
        <taxon>Bacillota</taxon>
        <taxon>Bacilli</taxon>
        <taxon>Bacillales</taxon>
        <taxon>Paenibacillaceae</taxon>
        <taxon>Gordoniibacillus</taxon>
    </lineage>
</organism>
<name>A0ABR5AE16_9BACL</name>
<dbReference type="InterPro" id="IPR020449">
    <property type="entry name" value="Tscrpt_reg_AraC-type_HTH"/>
</dbReference>
<protein>
    <recommendedName>
        <fullName evidence="4">HTH araC/xylS-type domain-containing protein</fullName>
    </recommendedName>
</protein>
<dbReference type="Pfam" id="PF12833">
    <property type="entry name" value="HTH_18"/>
    <property type="match status" value="1"/>
</dbReference>
<dbReference type="SMART" id="SM00342">
    <property type="entry name" value="HTH_ARAC"/>
    <property type="match status" value="1"/>
</dbReference>
<evidence type="ECO:0000313" key="6">
    <source>
        <dbReference type="Proteomes" id="UP000031967"/>
    </source>
</evidence>
<evidence type="ECO:0000256" key="2">
    <source>
        <dbReference type="ARBA" id="ARBA00023125"/>
    </source>
</evidence>
<dbReference type="Proteomes" id="UP000031967">
    <property type="component" value="Unassembled WGS sequence"/>
</dbReference>
<dbReference type="PANTHER" id="PTHR43280:SF28">
    <property type="entry name" value="HTH-TYPE TRANSCRIPTIONAL ACTIVATOR RHAS"/>
    <property type="match status" value="1"/>
</dbReference>
<keyword evidence="1" id="KW-0805">Transcription regulation</keyword>
<keyword evidence="3" id="KW-0804">Transcription</keyword>
<evidence type="ECO:0000313" key="5">
    <source>
        <dbReference type="EMBL" id="KIL39127.1"/>
    </source>
</evidence>
<comment type="caution">
    <text evidence="5">The sequence shown here is derived from an EMBL/GenBank/DDBJ whole genome shotgun (WGS) entry which is preliminary data.</text>
</comment>
<dbReference type="PANTHER" id="PTHR43280">
    <property type="entry name" value="ARAC-FAMILY TRANSCRIPTIONAL REGULATOR"/>
    <property type="match status" value="1"/>
</dbReference>
<gene>
    <name evidence="5" type="ORF">SD70_22115</name>
</gene>
<dbReference type="Gene3D" id="1.10.10.60">
    <property type="entry name" value="Homeodomain-like"/>
    <property type="match status" value="2"/>
</dbReference>
<evidence type="ECO:0000256" key="3">
    <source>
        <dbReference type="ARBA" id="ARBA00023163"/>
    </source>
</evidence>
<evidence type="ECO:0000256" key="1">
    <source>
        <dbReference type="ARBA" id="ARBA00023015"/>
    </source>
</evidence>
<keyword evidence="2" id="KW-0238">DNA-binding</keyword>